<dbReference type="GO" id="GO:0005737">
    <property type="term" value="C:cytoplasm"/>
    <property type="evidence" value="ECO:0007669"/>
    <property type="project" value="UniProtKB-SubCell"/>
</dbReference>
<dbReference type="PANTHER" id="PTHR38693:SF1">
    <property type="entry name" value="UBIQUINONE BIOSYNTHESIS ACCESSORY FACTOR UBIJ"/>
    <property type="match status" value="1"/>
</dbReference>
<keyword evidence="2" id="KW-0830">Ubiquinone</keyword>
<reference evidence="2 3" key="1">
    <citation type="submission" date="2020-08" db="EMBL/GenBank/DDBJ databases">
        <title>Genomic Encyclopedia of Type Strains, Phase IV (KMG-IV): sequencing the most valuable type-strain genomes for metagenomic binning, comparative biology and taxonomic classification.</title>
        <authorList>
            <person name="Goeker M."/>
        </authorList>
    </citation>
    <scope>NUCLEOTIDE SEQUENCE [LARGE SCALE GENOMIC DNA]</scope>
    <source>
        <strain evidence="2 3">DSM 27165</strain>
    </source>
</reference>
<keyword evidence="3" id="KW-1185">Reference proteome</keyword>
<accession>A0A840MV90</accession>
<dbReference type="HAMAP" id="MF_02215">
    <property type="entry name" value="UbiJ"/>
    <property type="match status" value="1"/>
</dbReference>
<organism evidence="2 3">
    <name type="scientific">Chitinivorax tropicus</name>
    <dbReference type="NCBI Taxonomy" id="714531"/>
    <lineage>
        <taxon>Bacteria</taxon>
        <taxon>Pseudomonadati</taxon>
        <taxon>Pseudomonadota</taxon>
        <taxon>Betaproteobacteria</taxon>
        <taxon>Chitinivorax</taxon>
    </lineage>
</organism>
<comment type="pathway">
    <text evidence="1">Cofactor biosynthesis; ubiquinone biosynthesis.</text>
</comment>
<evidence type="ECO:0000313" key="3">
    <source>
        <dbReference type="Proteomes" id="UP000575898"/>
    </source>
</evidence>
<dbReference type="EMBL" id="JACHHY010000029">
    <property type="protein sequence ID" value="MBB5020266.1"/>
    <property type="molecule type" value="Genomic_DNA"/>
</dbReference>
<name>A0A840MV90_9PROT</name>
<comment type="subcellular location">
    <subcellularLocation>
        <location evidence="1">Cytoplasm</location>
    </subcellularLocation>
</comment>
<dbReference type="UniPathway" id="UPA00232"/>
<dbReference type="AlphaFoldDB" id="A0A840MV90"/>
<dbReference type="Proteomes" id="UP000575898">
    <property type="component" value="Unassembled WGS sequence"/>
</dbReference>
<proteinExistence type="inferred from homology"/>
<comment type="function">
    <text evidence="1">Required for ubiquinone (coenzyme Q) biosynthesis. Binds hydrophobic ubiquinone biosynthetic intermediates via its SCP2 domain and is essential for the stability of the Ubi complex. May constitute a docking platform where Ubi enzymes assemble and access their SCP2-bound polyprenyl substrates.</text>
</comment>
<dbReference type="GO" id="GO:0006744">
    <property type="term" value="P:ubiquinone biosynthetic process"/>
    <property type="evidence" value="ECO:0007669"/>
    <property type="project" value="UniProtKB-UniRule"/>
</dbReference>
<dbReference type="RefSeq" id="WP_184041671.1">
    <property type="nucleotide sequence ID" value="NZ_JACHHY010000029.1"/>
</dbReference>
<sequence>MLLAPFNHLLAQQVGLRNQMAEHAGQVVVLVASPIELCFKVAEDGFLQQATPPADTTLRFHISLLPRLALKDEAAYRDIVVEGDTALGAEIGKLLKGLRWDAEEDLSRLVGDVLAHRLTQWGAGLFGPQGEFAFRLARQYTEHWTEEAPLLAKQHDVASFLAAVDVIRDDVDRAEKRLERLTALLKPPAER</sequence>
<dbReference type="PANTHER" id="PTHR38693">
    <property type="entry name" value="UBIQUINONE BIOSYNTHESIS PROTEIN UBIJ"/>
    <property type="match status" value="1"/>
</dbReference>
<comment type="caution">
    <text evidence="2">The sequence shown here is derived from an EMBL/GenBank/DDBJ whole genome shotgun (WGS) entry which is preliminary data.</text>
</comment>
<gene>
    <name evidence="1" type="primary">ubiJ</name>
    <name evidence="2" type="ORF">HNQ59_003584</name>
</gene>
<keyword evidence="1" id="KW-0831">Ubiquinone biosynthesis</keyword>
<protein>
    <recommendedName>
        <fullName evidence="1">Ubiquinone biosynthesis accessory factor UbiJ</fullName>
    </recommendedName>
</protein>
<dbReference type="InterPro" id="IPR038989">
    <property type="entry name" value="UbiJ"/>
</dbReference>
<evidence type="ECO:0000256" key="1">
    <source>
        <dbReference type="HAMAP-Rule" id="MF_02215"/>
    </source>
</evidence>
<comment type="similarity">
    <text evidence="1">Belongs to the UbiJ family.</text>
</comment>
<keyword evidence="1" id="KW-0963">Cytoplasm</keyword>
<evidence type="ECO:0000313" key="2">
    <source>
        <dbReference type="EMBL" id="MBB5020266.1"/>
    </source>
</evidence>